<feature type="transmembrane region" description="Helical" evidence="5">
    <location>
        <begin position="367"/>
        <end position="388"/>
    </location>
</feature>
<dbReference type="OrthoDB" id="9947082at2759"/>
<dbReference type="EMBL" id="AZIM01001603">
    <property type="protein sequence ID" value="ETE66284.1"/>
    <property type="molecule type" value="Genomic_DNA"/>
</dbReference>
<dbReference type="InterPro" id="IPR051856">
    <property type="entry name" value="CSR-E3_Ligase_Protein"/>
</dbReference>
<evidence type="ECO:0000256" key="4">
    <source>
        <dbReference type="ARBA" id="ARBA00023136"/>
    </source>
</evidence>
<dbReference type="PANTHER" id="PTHR21041">
    <property type="entry name" value="DENDRITIC CELL-SPECIFIC TRANSMEMBRANE PROTEIN"/>
    <property type="match status" value="1"/>
</dbReference>
<evidence type="ECO:0000256" key="5">
    <source>
        <dbReference type="SAM" id="Phobius"/>
    </source>
</evidence>
<feature type="non-terminal residue" evidence="7">
    <location>
        <position position="429"/>
    </location>
</feature>
<feature type="transmembrane region" description="Helical" evidence="5">
    <location>
        <begin position="286"/>
        <end position="307"/>
    </location>
</feature>
<keyword evidence="2 5" id="KW-0812">Transmembrane</keyword>
<dbReference type="InterPro" id="IPR012858">
    <property type="entry name" value="DC_STAMP-like"/>
</dbReference>
<feature type="domain" description="Dendritic cell-specific transmembrane protein-like" evidence="6">
    <location>
        <begin position="237"/>
        <end position="413"/>
    </location>
</feature>
<protein>
    <submittedName>
        <fullName evidence="7">Transmembrane protein</fullName>
    </submittedName>
</protein>
<keyword evidence="3 5" id="KW-1133">Transmembrane helix</keyword>
<evidence type="ECO:0000259" key="6">
    <source>
        <dbReference type="Pfam" id="PF07782"/>
    </source>
</evidence>
<sequence length="429" mass="49302">MLDIWLAYSIPLPSSHSQLLSLCVICSCIAASVGGLFYCWMFSSLQYSFQFSALASSVLSFLVFLILFLVHPVRCLFTIIVPTLGTRQGRRLLLSACFMIVAVNIIPNIMNNIQAILKIIKCTCKNSMESLVASMLLLGNASWDFSHSLKSIIDHMPDKFFSSRDSHVQFRNDSNIFQLNEKMVNTSQSIKEDFLYADKLVQKAILLTNRVTAGFFLFYLLFQATWYLKNYLTDVCFDNIYITPKLEDLARENKTADVLICTSRKLIKPTSFKLSQKELKASLRHVFLLTLVLVVMLLVIAADYIAFHLAQTVVTEVTRIPVVPVTFWVKYEIQPFLLVLFERNYHQNLTFVSSKCFMQMPNPPNTALVLAVVLLFCIIYATVFLEAYSHRLCRKISASFFENQENQRIQYLYKKLIRKHKKKEQQEAS</sequence>
<proteinExistence type="predicted"/>
<feature type="transmembrane region" description="Helical" evidence="5">
    <location>
        <begin position="20"/>
        <end position="43"/>
    </location>
</feature>
<dbReference type="PANTHER" id="PTHR21041:SF3">
    <property type="entry name" value="OSTEOCLAST STIMULATORY TRANSMEMBRANE PROTEIN"/>
    <property type="match status" value="1"/>
</dbReference>
<dbReference type="GO" id="GO:0016020">
    <property type="term" value="C:membrane"/>
    <property type="evidence" value="ECO:0007669"/>
    <property type="project" value="UniProtKB-SubCell"/>
</dbReference>
<feature type="transmembrane region" description="Helical" evidence="5">
    <location>
        <begin position="49"/>
        <end position="71"/>
    </location>
</feature>
<gene>
    <name evidence="7" type="ORF">L345_07936</name>
</gene>
<feature type="non-terminal residue" evidence="7">
    <location>
        <position position="1"/>
    </location>
</feature>
<accession>V8NVK8</accession>
<comment type="caution">
    <text evidence="7">The sequence shown here is derived from an EMBL/GenBank/DDBJ whole genome shotgun (WGS) entry which is preliminary data.</text>
</comment>
<name>V8NVK8_OPHHA</name>
<evidence type="ECO:0000256" key="3">
    <source>
        <dbReference type="ARBA" id="ARBA00022989"/>
    </source>
</evidence>
<comment type="subcellular location">
    <subcellularLocation>
        <location evidence="1">Membrane</location>
        <topology evidence="1">Multi-pass membrane protein</topology>
    </subcellularLocation>
</comment>
<dbReference type="AlphaFoldDB" id="V8NVK8"/>
<evidence type="ECO:0000313" key="7">
    <source>
        <dbReference type="EMBL" id="ETE66284.1"/>
    </source>
</evidence>
<evidence type="ECO:0000256" key="2">
    <source>
        <dbReference type="ARBA" id="ARBA00022692"/>
    </source>
</evidence>
<organism evidence="7 8">
    <name type="scientific">Ophiophagus hannah</name>
    <name type="common">King cobra</name>
    <name type="synonym">Naja hannah</name>
    <dbReference type="NCBI Taxonomy" id="8665"/>
    <lineage>
        <taxon>Eukaryota</taxon>
        <taxon>Metazoa</taxon>
        <taxon>Chordata</taxon>
        <taxon>Craniata</taxon>
        <taxon>Vertebrata</taxon>
        <taxon>Euteleostomi</taxon>
        <taxon>Lepidosauria</taxon>
        <taxon>Squamata</taxon>
        <taxon>Bifurcata</taxon>
        <taxon>Unidentata</taxon>
        <taxon>Episquamata</taxon>
        <taxon>Toxicofera</taxon>
        <taxon>Serpentes</taxon>
        <taxon>Colubroidea</taxon>
        <taxon>Elapidae</taxon>
        <taxon>Elapinae</taxon>
        <taxon>Ophiophagus</taxon>
    </lineage>
</organism>
<reference evidence="7 8" key="1">
    <citation type="journal article" date="2013" name="Proc. Natl. Acad. Sci. U.S.A.">
        <title>The king cobra genome reveals dynamic gene evolution and adaptation in the snake venom system.</title>
        <authorList>
            <person name="Vonk F.J."/>
            <person name="Casewell N.R."/>
            <person name="Henkel C.V."/>
            <person name="Heimberg A.M."/>
            <person name="Jansen H.J."/>
            <person name="McCleary R.J."/>
            <person name="Kerkkamp H.M."/>
            <person name="Vos R.A."/>
            <person name="Guerreiro I."/>
            <person name="Calvete J.J."/>
            <person name="Wuster W."/>
            <person name="Woods A.E."/>
            <person name="Logan J.M."/>
            <person name="Harrison R.A."/>
            <person name="Castoe T.A."/>
            <person name="de Koning A.P."/>
            <person name="Pollock D.D."/>
            <person name="Yandell M."/>
            <person name="Calderon D."/>
            <person name="Renjifo C."/>
            <person name="Currier R.B."/>
            <person name="Salgado D."/>
            <person name="Pla D."/>
            <person name="Sanz L."/>
            <person name="Hyder A.S."/>
            <person name="Ribeiro J.M."/>
            <person name="Arntzen J.W."/>
            <person name="van den Thillart G.E."/>
            <person name="Boetzer M."/>
            <person name="Pirovano W."/>
            <person name="Dirks R.P."/>
            <person name="Spaink H.P."/>
            <person name="Duboule D."/>
            <person name="McGlinn E."/>
            <person name="Kini R.M."/>
            <person name="Richardson M.K."/>
        </authorList>
    </citation>
    <scope>NUCLEOTIDE SEQUENCE</scope>
    <source>
        <tissue evidence="7">Blood</tissue>
    </source>
</reference>
<feature type="transmembrane region" description="Helical" evidence="5">
    <location>
        <begin position="204"/>
        <end position="222"/>
    </location>
</feature>
<keyword evidence="4 5" id="KW-0472">Membrane</keyword>
<evidence type="ECO:0000256" key="1">
    <source>
        <dbReference type="ARBA" id="ARBA00004141"/>
    </source>
</evidence>
<feature type="transmembrane region" description="Helical" evidence="5">
    <location>
        <begin position="92"/>
        <end position="110"/>
    </location>
</feature>
<dbReference type="Pfam" id="PF07782">
    <property type="entry name" value="DC_STAMP"/>
    <property type="match status" value="1"/>
</dbReference>
<keyword evidence="8" id="KW-1185">Reference proteome</keyword>
<evidence type="ECO:0000313" key="8">
    <source>
        <dbReference type="Proteomes" id="UP000018936"/>
    </source>
</evidence>
<dbReference type="Proteomes" id="UP000018936">
    <property type="component" value="Unassembled WGS sequence"/>
</dbReference>